<evidence type="ECO:0000313" key="2">
    <source>
        <dbReference type="EMBL" id="KAF2711030.1"/>
    </source>
</evidence>
<dbReference type="OrthoDB" id="3776185at2759"/>
<feature type="compositionally biased region" description="Polar residues" evidence="1">
    <location>
        <begin position="108"/>
        <end position="125"/>
    </location>
</feature>
<accession>A0A6G1KE27</accession>
<dbReference type="AlphaFoldDB" id="A0A6G1KE27"/>
<reference evidence="2" key="1">
    <citation type="journal article" date="2020" name="Stud. Mycol.">
        <title>101 Dothideomycetes genomes: a test case for predicting lifestyles and emergence of pathogens.</title>
        <authorList>
            <person name="Haridas S."/>
            <person name="Albert R."/>
            <person name="Binder M."/>
            <person name="Bloem J."/>
            <person name="Labutti K."/>
            <person name="Salamov A."/>
            <person name="Andreopoulos B."/>
            <person name="Baker S."/>
            <person name="Barry K."/>
            <person name="Bills G."/>
            <person name="Bluhm B."/>
            <person name="Cannon C."/>
            <person name="Castanera R."/>
            <person name="Culley D."/>
            <person name="Daum C."/>
            <person name="Ezra D."/>
            <person name="Gonzalez J."/>
            <person name="Henrissat B."/>
            <person name="Kuo A."/>
            <person name="Liang C."/>
            <person name="Lipzen A."/>
            <person name="Lutzoni F."/>
            <person name="Magnuson J."/>
            <person name="Mondo S."/>
            <person name="Nolan M."/>
            <person name="Ohm R."/>
            <person name="Pangilinan J."/>
            <person name="Park H.-J."/>
            <person name="Ramirez L."/>
            <person name="Alfaro M."/>
            <person name="Sun H."/>
            <person name="Tritt A."/>
            <person name="Yoshinaga Y."/>
            <person name="Zwiers L.-H."/>
            <person name="Turgeon B."/>
            <person name="Goodwin S."/>
            <person name="Spatafora J."/>
            <person name="Crous P."/>
            <person name="Grigoriev I."/>
        </authorList>
    </citation>
    <scope>NUCLEOTIDE SEQUENCE</scope>
    <source>
        <strain evidence="2">CBS 279.74</strain>
    </source>
</reference>
<name>A0A6G1KE27_9PLEO</name>
<dbReference type="Proteomes" id="UP000799428">
    <property type="component" value="Unassembled WGS sequence"/>
</dbReference>
<sequence length="531" mass="59207">MSPATSSTMTSKSVPTDIIQTDADSEYERNVSTLIGLVREKDDQLSKLLELNKVLGIKLGRTLGRVIELEEEIEGLRNPEGSVAAEVSPTRLETLHVEPVHQEGEVANTRSASVTDQPVASSNDSALDMNEEDTKSLHQNQSPNDMATRWAEYSSDEAEFPKMVTTRGTTQALPVYQPVGTKAPTPVQSHTCMNTALAGYLPDVVEFPDRDTTHGIAQNPQLLPPPKILATVEQPAKRKVKPEINMGNDITVLLGDKDMGKTPEYVLRRYSKVAAEMFIEQPGVDVVKFTAYSMDAVALAEILRWMNDVTSTRNKPSIRQREDLQKFDDTTDLENLEVCRAARMLGLHDKYTANLAFHFCDRIRKGLISRALIAMISDFRHEINETIFDCLVHDLAERCLSGEIKKGSAYDALIREQCYLYACIFKKQSQMAKGQEDAKASAQKAKLAEEKKKAEIARAYVKLVEERKKVKNAKWRTTASVNPKLADKTDEIATANPQVPQPKESSRKPRSRAKASRVKPDDGWSSYGRLT</sequence>
<feature type="compositionally biased region" description="Basic residues" evidence="1">
    <location>
        <begin position="508"/>
        <end position="517"/>
    </location>
</feature>
<proteinExistence type="predicted"/>
<evidence type="ECO:0000256" key="1">
    <source>
        <dbReference type="SAM" id="MobiDB-lite"/>
    </source>
</evidence>
<protein>
    <submittedName>
        <fullName evidence="2">Uncharacterized protein</fullName>
    </submittedName>
</protein>
<evidence type="ECO:0000313" key="3">
    <source>
        <dbReference type="Proteomes" id="UP000799428"/>
    </source>
</evidence>
<dbReference type="EMBL" id="MU005768">
    <property type="protein sequence ID" value="KAF2711030.1"/>
    <property type="molecule type" value="Genomic_DNA"/>
</dbReference>
<keyword evidence="3" id="KW-1185">Reference proteome</keyword>
<organism evidence="2 3">
    <name type="scientific">Pleomassaria siparia CBS 279.74</name>
    <dbReference type="NCBI Taxonomy" id="1314801"/>
    <lineage>
        <taxon>Eukaryota</taxon>
        <taxon>Fungi</taxon>
        <taxon>Dikarya</taxon>
        <taxon>Ascomycota</taxon>
        <taxon>Pezizomycotina</taxon>
        <taxon>Dothideomycetes</taxon>
        <taxon>Pleosporomycetidae</taxon>
        <taxon>Pleosporales</taxon>
        <taxon>Pleomassariaceae</taxon>
        <taxon>Pleomassaria</taxon>
    </lineage>
</organism>
<feature type="region of interest" description="Disordered" evidence="1">
    <location>
        <begin position="473"/>
        <end position="531"/>
    </location>
</feature>
<gene>
    <name evidence="2" type="ORF">K504DRAFT_532743</name>
</gene>
<feature type="region of interest" description="Disordered" evidence="1">
    <location>
        <begin position="102"/>
        <end position="145"/>
    </location>
</feature>